<dbReference type="GO" id="GO:0006898">
    <property type="term" value="P:receptor-mediated endocytosis"/>
    <property type="evidence" value="ECO:0007669"/>
    <property type="project" value="TreeGrafter"/>
</dbReference>
<comment type="caution">
    <text evidence="1">The sequence shown here is derived from an EMBL/GenBank/DDBJ whole genome shotgun (WGS) entry which is preliminary data.</text>
</comment>
<dbReference type="EMBL" id="CASHTH010003551">
    <property type="protein sequence ID" value="CAI8046274.1"/>
    <property type="molecule type" value="Genomic_DNA"/>
</dbReference>
<dbReference type="InterPro" id="IPR044978">
    <property type="entry name" value="GRV2/DNAJC13"/>
</dbReference>
<organism evidence="1 2">
    <name type="scientific">Geodia barretti</name>
    <name type="common">Barrett's horny sponge</name>
    <dbReference type="NCBI Taxonomy" id="519541"/>
    <lineage>
        <taxon>Eukaryota</taxon>
        <taxon>Metazoa</taxon>
        <taxon>Porifera</taxon>
        <taxon>Demospongiae</taxon>
        <taxon>Heteroscleromorpha</taxon>
        <taxon>Tetractinellida</taxon>
        <taxon>Astrophorina</taxon>
        <taxon>Geodiidae</taxon>
        <taxon>Geodia</taxon>
    </lineage>
</organism>
<accession>A0AA35TE32</accession>
<dbReference type="PANTHER" id="PTHR36983:SF2">
    <property type="entry name" value="DNAJ HOMOLOG SUBFAMILY C MEMBER 13"/>
    <property type="match status" value="1"/>
</dbReference>
<proteinExistence type="predicted"/>
<dbReference type="PANTHER" id="PTHR36983">
    <property type="entry name" value="DNAJ HOMOLOG SUBFAMILY C MEMBER 13"/>
    <property type="match status" value="1"/>
</dbReference>
<dbReference type="Proteomes" id="UP001174909">
    <property type="component" value="Unassembled WGS sequence"/>
</dbReference>
<dbReference type="AlphaFoldDB" id="A0AA35TE32"/>
<sequence>MLIKTIQLETGDMSCFPVCTHPHASHEVTFHTMNTSALNAEELRRENGIVALQAAFSRCVDVLSASSTPKDMAVQVCTHICRCFRVSAQFETCRVAITEVPVILKDICRILYYKVCRDIVYVKWVINLVI</sequence>
<evidence type="ECO:0000313" key="2">
    <source>
        <dbReference type="Proteomes" id="UP001174909"/>
    </source>
</evidence>
<reference evidence="1" key="1">
    <citation type="submission" date="2023-03" db="EMBL/GenBank/DDBJ databases">
        <authorList>
            <person name="Steffen K."/>
            <person name="Cardenas P."/>
        </authorList>
    </citation>
    <scope>NUCLEOTIDE SEQUENCE</scope>
</reference>
<name>A0AA35TE32_GEOBA</name>
<protein>
    <submittedName>
        <fullName evidence="1">DnaJ homolog subfamily C member 13</fullName>
    </submittedName>
</protein>
<dbReference type="GO" id="GO:2000641">
    <property type="term" value="P:regulation of early endosome to late endosome transport"/>
    <property type="evidence" value="ECO:0007669"/>
    <property type="project" value="InterPro"/>
</dbReference>
<dbReference type="GO" id="GO:0007032">
    <property type="term" value="P:endosome organization"/>
    <property type="evidence" value="ECO:0007669"/>
    <property type="project" value="InterPro"/>
</dbReference>
<gene>
    <name evidence="1" type="ORF">GBAR_LOCUS25579</name>
</gene>
<keyword evidence="2" id="KW-1185">Reference proteome</keyword>
<evidence type="ECO:0000313" key="1">
    <source>
        <dbReference type="EMBL" id="CAI8046274.1"/>
    </source>
</evidence>
<dbReference type="GO" id="GO:0010008">
    <property type="term" value="C:endosome membrane"/>
    <property type="evidence" value="ECO:0007669"/>
    <property type="project" value="TreeGrafter"/>
</dbReference>